<evidence type="ECO:0000256" key="5">
    <source>
        <dbReference type="ARBA" id="ARBA00022989"/>
    </source>
</evidence>
<dbReference type="InParanoid" id="A0A1E5RGT7"/>
<dbReference type="Pfam" id="PF06814">
    <property type="entry name" value="GOST_TM"/>
    <property type="match status" value="1"/>
</dbReference>
<feature type="transmembrane region" description="Helical" evidence="8">
    <location>
        <begin position="394"/>
        <end position="418"/>
    </location>
</feature>
<comment type="similarity">
    <text evidence="2">Belongs to the LU7TM family.</text>
</comment>
<keyword evidence="13" id="KW-1185">Reference proteome</keyword>
<name>A0A1E5RGT7_9ASCO</name>
<dbReference type="Proteomes" id="UP000095728">
    <property type="component" value="Unassembled WGS sequence"/>
</dbReference>
<feature type="compositionally biased region" description="Low complexity" evidence="7">
    <location>
        <begin position="489"/>
        <end position="503"/>
    </location>
</feature>
<feature type="transmembrane region" description="Helical" evidence="8">
    <location>
        <begin position="320"/>
        <end position="340"/>
    </location>
</feature>
<accession>A0A1E5RGT7</accession>
<feature type="region of interest" description="Disordered" evidence="7">
    <location>
        <begin position="489"/>
        <end position="508"/>
    </location>
</feature>
<dbReference type="GO" id="GO:0016020">
    <property type="term" value="C:membrane"/>
    <property type="evidence" value="ECO:0007669"/>
    <property type="project" value="UniProtKB-SubCell"/>
</dbReference>
<dbReference type="GO" id="GO:0005794">
    <property type="term" value="C:Golgi apparatus"/>
    <property type="evidence" value="ECO:0007669"/>
    <property type="project" value="TreeGrafter"/>
</dbReference>
<dbReference type="EMBL" id="LPNM01000006">
    <property type="protein sequence ID" value="OEJ86120.1"/>
    <property type="molecule type" value="Genomic_DNA"/>
</dbReference>
<dbReference type="InterPro" id="IPR053937">
    <property type="entry name" value="GOST_TM"/>
</dbReference>
<feature type="transmembrane region" description="Helical" evidence="8">
    <location>
        <begin position="245"/>
        <end position="264"/>
    </location>
</feature>
<organism evidence="12 13">
    <name type="scientific">Hanseniaspora osmophila</name>
    <dbReference type="NCBI Taxonomy" id="56408"/>
    <lineage>
        <taxon>Eukaryota</taxon>
        <taxon>Fungi</taxon>
        <taxon>Dikarya</taxon>
        <taxon>Ascomycota</taxon>
        <taxon>Saccharomycotina</taxon>
        <taxon>Saccharomycetes</taxon>
        <taxon>Saccharomycodales</taxon>
        <taxon>Saccharomycodaceae</taxon>
        <taxon>Hanseniaspora</taxon>
    </lineage>
</organism>
<evidence type="ECO:0000256" key="8">
    <source>
        <dbReference type="SAM" id="Phobius"/>
    </source>
</evidence>
<evidence type="ECO:0000259" key="11">
    <source>
        <dbReference type="Pfam" id="PF21902"/>
    </source>
</evidence>
<evidence type="ECO:0000313" key="13">
    <source>
        <dbReference type="Proteomes" id="UP000095728"/>
    </source>
</evidence>
<dbReference type="Pfam" id="PF21902">
    <property type="entry name" value="PTM1-like_N"/>
    <property type="match status" value="1"/>
</dbReference>
<dbReference type="PANTHER" id="PTHR21229:SF1">
    <property type="entry name" value="GH17801P"/>
    <property type="match status" value="1"/>
</dbReference>
<evidence type="ECO:0000256" key="9">
    <source>
        <dbReference type="SAM" id="SignalP"/>
    </source>
</evidence>
<keyword evidence="5 8" id="KW-1133">Transmembrane helix</keyword>
<feature type="transmembrane region" description="Helical" evidence="8">
    <location>
        <begin position="276"/>
        <end position="308"/>
    </location>
</feature>
<evidence type="ECO:0000256" key="1">
    <source>
        <dbReference type="ARBA" id="ARBA00004141"/>
    </source>
</evidence>
<dbReference type="InterPro" id="IPR053938">
    <property type="entry name" value="PTM1-like_N"/>
</dbReference>
<keyword evidence="3 8" id="KW-0812">Transmembrane</keyword>
<comment type="subcellular location">
    <subcellularLocation>
        <location evidence="1">Membrane</location>
        <topology evidence="1">Multi-pass membrane protein</topology>
    </subcellularLocation>
</comment>
<feature type="transmembrane region" description="Helical" evidence="8">
    <location>
        <begin position="211"/>
        <end position="233"/>
    </location>
</feature>
<proteinExistence type="inferred from homology"/>
<feature type="signal peptide" evidence="9">
    <location>
        <begin position="1"/>
        <end position="24"/>
    </location>
</feature>
<evidence type="ECO:0000259" key="10">
    <source>
        <dbReference type="Pfam" id="PF06814"/>
    </source>
</evidence>
<gene>
    <name evidence="12" type="ORF">AWRI3579_g1314</name>
</gene>
<protein>
    <submittedName>
        <fullName evidence="12">Membrane protein PTM1</fullName>
    </submittedName>
</protein>
<keyword evidence="4 9" id="KW-0732">Signal</keyword>
<dbReference type="FunCoup" id="A0A1E5RGT7">
    <property type="interactions" value="604"/>
</dbReference>
<keyword evidence="6 8" id="KW-0472">Membrane</keyword>
<dbReference type="GO" id="GO:0005829">
    <property type="term" value="C:cytosol"/>
    <property type="evidence" value="ECO:0007669"/>
    <property type="project" value="GOC"/>
</dbReference>
<evidence type="ECO:0000313" key="12">
    <source>
        <dbReference type="EMBL" id="OEJ86120.1"/>
    </source>
</evidence>
<dbReference type="InterPro" id="IPR009637">
    <property type="entry name" value="GPR107/GPR108-like"/>
</dbReference>
<comment type="caution">
    <text evidence="12">The sequence shown here is derived from an EMBL/GenBank/DDBJ whole genome shotgun (WGS) entry which is preliminary data.</text>
</comment>
<dbReference type="OrthoDB" id="19932at2759"/>
<reference evidence="13" key="1">
    <citation type="journal article" date="2016" name="Genome Announc.">
        <title>Genome sequences of three species of Hanseniaspora isolated from spontaneous wine fermentations.</title>
        <authorList>
            <person name="Sternes P.R."/>
            <person name="Lee D."/>
            <person name="Kutyna D.R."/>
            <person name="Borneman A.R."/>
        </authorList>
    </citation>
    <scope>NUCLEOTIDE SEQUENCE [LARGE SCALE GENOMIC DNA]</scope>
    <source>
        <strain evidence="13">AWRI3579</strain>
    </source>
</reference>
<dbReference type="PANTHER" id="PTHR21229">
    <property type="entry name" value="LUNG SEVEN TRANSMEMBRANE RECEPTOR"/>
    <property type="match status" value="1"/>
</dbReference>
<feature type="transmembrane region" description="Helical" evidence="8">
    <location>
        <begin position="352"/>
        <end position="373"/>
    </location>
</feature>
<evidence type="ECO:0000256" key="6">
    <source>
        <dbReference type="ARBA" id="ARBA00023136"/>
    </source>
</evidence>
<dbReference type="AlphaFoldDB" id="A0A1E5RGT7"/>
<feature type="unsure residue" description="I or L" evidence="12">
    <location>
        <position position="400"/>
    </location>
</feature>
<evidence type="ECO:0000256" key="7">
    <source>
        <dbReference type="SAM" id="MobiDB-lite"/>
    </source>
</evidence>
<evidence type="ECO:0000256" key="2">
    <source>
        <dbReference type="ARBA" id="ARBA00007883"/>
    </source>
</evidence>
<feature type="transmembrane region" description="Helical" evidence="8">
    <location>
        <begin position="438"/>
        <end position="455"/>
    </location>
</feature>
<feature type="chain" id="PRO_5009184737" evidence="9">
    <location>
        <begin position="25"/>
        <end position="525"/>
    </location>
</feature>
<evidence type="ECO:0000256" key="3">
    <source>
        <dbReference type="ARBA" id="ARBA00022692"/>
    </source>
</evidence>
<feature type="domain" description="GOST seven transmembrane" evidence="10">
    <location>
        <begin position="211"/>
        <end position="461"/>
    </location>
</feature>
<evidence type="ECO:0000256" key="4">
    <source>
        <dbReference type="ARBA" id="ARBA00022729"/>
    </source>
</evidence>
<sequence>MIKLNLLTKFLALCGVLFLQVVSANRKTLDQNSIQVCSGMYAKEDWNGKVDPFISFNLKELSGDSDDTVSVVIFDFQDYTHLGARVPGSLQHKYICDDYAIDLNMCNSSQKNEFIVTDKIYDPETDTNKTSAAEIFTFHQNYKGFYHGDGSSNEEEAGEAAVQDQIFKYSVQKTGYYCVTTYSSKADLKYKAVVNFRNAFGQLPASEVNNLALYGLLAVFYAVAMSLYCFAFFKHRNELLPLQKYLLAFFVFLTVENILIWGYYDFRNEKGNTAGVQVYMTFLSILTAGKVSFSFFILLIISLGYGVVVPKLTRKIMLRCRLFTIFAWGWCIAFLIQNYLTPSDSQSMKILITFFPAGFCMLVFYFVTLMSLTKTMKYLQEQKQVVKLQMYNKLLKIITLSLICMIAGAFVTSFLLIGKSTIEMIEQNWRYRFFFVDFWTSLVYFCVFVSVTFIWRPTSTSYMLACSQQLPTDPENIADFDLDDMNSISQNNNNNTGTNRSDNPFSDDHQIHTEFNLSDDEADHK</sequence>
<dbReference type="GO" id="GO:0042147">
    <property type="term" value="P:retrograde transport, endosome to Golgi"/>
    <property type="evidence" value="ECO:0007669"/>
    <property type="project" value="TreeGrafter"/>
</dbReference>
<feature type="domain" description="PTM1-like N-terminal" evidence="11">
    <location>
        <begin position="35"/>
        <end position="198"/>
    </location>
</feature>